<dbReference type="Proteomes" id="UP000237271">
    <property type="component" value="Unassembled WGS sequence"/>
</dbReference>
<keyword evidence="1" id="KW-0808">Transferase</keyword>
<gene>
    <name evidence="1" type="ORF">PHPALM_367</name>
</gene>
<sequence>MWRKQEVLRWIDTKGYKLDGGTVRKWWRDRENILTADPASDRLVHVGGGRRSAIRWLIRLQLQVLLTATRMTFKYREADQRLTIEYR</sequence>
<evidence type="ECO:0000313" key="1">
    <source>
        <dbReference type="EMBL" id="POM81638.1"/>
    </source>
</evidence>
<dbReference type="EMBL" id="NCKW01000039">
    <property type="protein sequence ID" value="POM81638.1"/>
    <property type="molecule type" value="Genomic_DNA"/>
</dbReference>
<dbReference type="OrthoDB" id="128840at2759"/>
<evidence type="ECO:0000313" key="2">
    <source>
        <dbReference type="Proteomes" id="UP000237271"/>
    </source>
</evidence>
<organism evidence="1 2">
    <name type="scientific">Phytophthora palmivora</name>
    <dbReference type="NCBI Taxonomy" id="4796"/>
    <lineage>
        <taxon>Eukaryota</taxon>
        <taxon>Sar</taxon>
        <taxon>Stramenopiles</taxon>
        <taxon>Oomycota</taxon>
        <taxon>Peronosporomycetes</taxon>
        <taxon>Peronosporales</taxon>
        <taxon>Peronosporaceae</taxon>
        <taxon>Phytophthora</taxon>
    </lineage>
</organism>
<accession>A0A2P4YV15</accession>
<comment type="caution">
    <text evidence="1">The sequence shown here is derived from an EMBL/GenBank/DDBJ whole genome shotgun (WGS) entry which is preliminary data.</text>
</comment>
<dbReference type="AlphaFoldDB" id="A0A2P4YV15"/>
<keyword evidence="1" id="KW-0548">Nucleotidyltransferase</keyword>
<name>A0A2P4YV15_9STRA</name>
<dbReference type="GO" id="GO:0016779">
    <property type="term" value="F:nucleotidyltransferase activity"/>
    <property type="evidence" value="ECO:0007669"/>
    <property type="project" value="UniProtKB-KW"/>
</dbReference>
<keyword evidence="2" id="KW-1185">Reference proteome</keyword>
<proteinExistence type="predicted"/>
<reference evidence="1 2" key="1">
    <citation type="journal article" date="2017" name="Genome Biol. Evol.">
        <title>Phytophthora megakarya and P. palmivora, closely related causal agents of cacao black pod rot, underwent increases in genome sizes and gene numbers by different mechanisms.</title>
        <authorList>
            <person name="Ali S.S."/>
            <person name="Shao J."/>
            <person name="Lary D.J."/>
            <person name="Kronmiller B."/>
            <person name="Shen D."/>
            <person name="Strem M.D."/>
            <person name="Amoako-Attah I."/>
            <person name="Akrofi A.Y."/>
            <person name="Begoude B.A."/>
            <person name="Ten Hoopen G.M."/>
            <person name="Coulibaly K."/>
            <person name="Kebe B.I."/>
            <person name="Melnick R.L."/>
            <person name="Guiltinan M.J."/>
            <person name="Tyler B.M."/>
            <person name="Meinhardt L.W."/>
            <person name="Bailey B.A."/>
        </authorList>
    </citation>
    <scope>NUCLEOTIDE SEQUENCE [LARGE SCALE GENOMIC DNA]</scope>
    <source>
        <strain evidence="2">sbr112.9</strain>
    </source>
</reference>
<protein>
    <submittedName>
        <fullName evidence="1">Glucose-1-phosphate adenylyltransferase</fullName>
    </submittedName>
</protein>